<dbReference type="Gene3D" id="3.40.50.150">
    <property type="entry name" value="Vaccinia Virus protein VP39"/>
    <property type="match status" value="1"/>
</dbReference>
<dbReference type="Pfam" id="PF00145">
    <property type="entry name" value="DNA_methylase"/>
    <property type="match status" value="2"/>
</dbReference>
<accession>A0A516WZZ0</accession>
<dbReference type="GO" id="GO:0003886">
    <property type="term" value="F:DNA (cytosine-5-)-methyltransferase activity"/>
    <property type="evidence" value="ECO:0007669"/>
    <property type="project" value="UniProtKB-EC"/>
</dbReference>
<evidence type="ECO:0000256" key="6">
    <source>
        <dbReference type="PROSITE-ProRule" id="PRU01016"/>
    </source>
</evidence>
<dbReference type="GO" id="GO:0009307">
    <property type="term" value="P:DNA restriction-modification system"/>
    <property type="evidence" value="ECO:0007669"/>
    <property type="project" value="UniProtKB-KW"/>
</dbReference>
<reference evidence="8 9" key="1">
    <citation type="submission" date="2019-07" db="EMBL/GenBank/DDBJ databases">
        <title>Tomitella cavernea sp. nov., an actinomycete isolated from soil.</title>
        <authorList>
            <person name="Cheng J."/>
        </authorList>
    </citation>
    <scope>NUCLEOTIDE SEQUENCE [LARGE SCALE GENOMIC DNA]</scope>
    <source>
        <strain evidence="8 9">HY188</strain>
    </source>
</reference>
<dbReference type="AlphaFoldDB" id="A0A516WZZ0"/>
<dbReference type="RefSeq" id="WP_143905918.1">
    <property type="nucleotide sequence ID" value="NZ_CP041765.1"/>
</dbReference>
<evidence type="ECO:0000256" key="5">
    <source>
        <dbReference type="ARBA" id="ARBA00022747"/>
    </source>
</evidence>
<dbReference type="GO" id="GO:0032259">
    <property type="term" value="P:methylation"/>
    <property type="evidence" value="ECO:0007669"/>
    <property type="project" value="UniProtKB-KW"/>
</dbReference>
<gene>
    <name evidence="8" type="ORF">FO059_01990</name>
</gene>
<dbReference type="InterPro" id="IPR029063">
    <property type="entry name" value="SAM-dependent_MTases_sf"/>
</dbReference>
<reference evidence="8 9" key="2">
    <citation type="submission" date="2019-07" db="EMBL/GenBank/DDBJ databases">
        <authorList>
            <person name="Huang Y."/>
        </authorList>
    </citation>
    <scope>NUCLEOTIDE SEQUENCE [LARGE SCALE GENOMIC DNA]</scope>
    <source>
        <strain evidence="8 9">HY188</strain>
    </source>
</reference>
<dbReference type="EMBL" id="CP041765">
    <property type="protein sequence ID" value="QDQ96340.1"/>
    <property type="molecule type" value="Genomic_DNA"/>
</dbReference>
<dbReference type="InterPro" id="IPR001525">
    <property type="entry name" value="C5_MeTfrase"/>
</dbReference>
<keyword evidence="5" id="KW-0680">Restriction system</keyword>
<dbReference type="PRINTS" id="PR00105">
    <property type="entry name" value="C5METTRFRASE"/>
</dbReference>
<evidence type="ECO:0000256" key="4">
    <source>
        <dbReference type="ARBA" id="ARBA00022691"/>
    </source>
</evidence>
<evidence type="ECO:0000256" key="1">
    <source>
        <dbReference type="ARBA" id="ARBA00011975"/>
    </source>
</evidence>
<dbReference type="SUPFAM" id="SSF53335">
    <property type="entry name" value="S-adenosyl-L-methionine-dependent methyltransferases"/>
    <property type="match status" value="1"/>
</dbReference>
<protein>
    <recommendedName>
        <fullName evidence="1">DNA (cytosine-5-)-methyltransferase</fullName>
        <ecNumber evidence="1">2.1.1.37</ecNumber>
    </recommendedName>
</protein>
<evidence type="ECO:0000313" key="8">
    <source>
        <dbReference type="EMBL" id="QDQ96340.1"/>
    </source>
</evidence>
<dbReference type="InterPro" id="IPR031303">
    <property type="entry name" value="C5_meth_CS"/>
</dbReference>
<organism evidence="8 9">
    <name type="scientific">Tomitella fengzijianii</name>
    <dbReference type="NCBI Taxonomy" id="2597660"/>
    <lineage>
        <taxon>Bacteria</taxon>
        <taxon>Bacillati</taxon>
        <taxon>Actinomycetota</taxon>
        <taxon>Actinomycetes</taxon>
        <taxon>Mycobacteriales</taxon>
        <taxon>Tomitella</taxon>
    </lineage>
</organism>
<proteinExistence type="inferred from homology"/>
<dbReference type="InterPro" id="IPR050390">
    <property type="entry name" value="C5-Methyltransferase"/>
</dbReference>
<sequence>MSTADDAELTELENPRIVDLFAGPGGFDVAAHWLGVPSIGVEFDANACATRNAAGLQTRFEDVTKVHPEEYLDCNVLVGGPPCQTFTVAGRGAGRRALDDVLQLVGMLAAGKIDEALAAAAKFSDPRTGLVLQPLIWALIRHRIGKPYEAIVLEQVPAVEPVWHAMAAVLRGIGYGASAEVLKSEQFGVPQTRRRAVLIARRGFPSSAVRFPEPTHEAFDRRREAGGEDFLSIFRKLQPCVSMREALQFDLQYRMPFTVVSNYGSGGDPRNRGRRTSDQPSFTITGKASRNKIVFDNGVETRFTQLVSSCLQSFPHDYQWEGGDISQQIGNAVPPRMAAHVLNAVLGRPSWAVDDVFFREVQKSWFSRKPTGMVPVGVEA</sequence>
<dbReference type="PANTHER" id="PTHR10629:SF52">
    <property type="entry name" value="DNA (CYTOSINE-5)-METHYLTRANSFERASE 1"/>
    <property type="match status" value="1"/>
</dbReference>
<dbReference type="Proteomes" id="UP000317344">
    <property type="component" value="Chromosome"/>
</dbReference>
<evidence type="ECO:0000256" key="3">
    <source>
        <dbReference type="ARBA" id="ARBA00022679"/>
    </source>
</evidence>
<evidence type="ECO:0000256" key="2">
    <source>
        <dbReference type="ARBA" id="ARBA00022603"/>
    </source>
</evidence>
<keyword evidence="3 6" id="KW-0808">Transferase</keyword>
<evidence type="ECO:0000313" key="9">
    <source>
        <dbReference type="Proteomes" id="UP000317344"/>
    </source>
</evidence>
<dbReference type="PROSITE" id="PS51679">
    <property type="entry name" value="SAM_MT_C5"/>
    <property type="match status" value="1"/>
</dbReference>
<dbReference type="REBASE" id="356454">
    <property type="entry name" value="M.TspHY188ORF1990P"/>
</dbReference>
<comment type="similarity">
    <text evidence="6">Belongs to the class I-like SAM-binding methyltransferase superfamily. C5-methyltransferase family.</text>
</comment>
<dbReference type="PANTHER" id="PTHR10629">
    <property type="entry name" value="CYTOSINE-SPECIFIC METHYLTRANSFERASE"/>
    <property type="match status" value="1"/>
</dbReference>
<keyword evidence="4 6" id="KW-0949">S-adenosyl-L-methionine</keyword>
<evidence type="ECO:0000256" key="7">
    <source>
        <dbReference type="SAM" id="MobiDB-lite"/>
    </source>
</evidence>
<name>A0A516WZZ0_9ACTN</name>
<dbReference type="PROSITE" id="PS00095">
    <property type="entry name" value="C5_MTASE_2"/>
    <property type="match status" value="1"/>
</dbReference>
<dbReference type="EC" id="2.1.1.37" evidence="1"/>
<dbReference type="OrthoDB" id="9813719at2"/>
<keyword evidence="2 6" id="KW-0489">Methyltransferase</keyword>
<feature type="region of interest" description="Disordered" evidence="7">
    <location>
        <begin position="264"/>
        <end position="283"/>
    </location>
</feature>
<keyword evidence="9" id="KW-1185">Reference proteome</keyword>
<feature type="active site" evidence="6">
    <location>
        <position position="83"/>
    </location>
</feature>
<dbReference type="KEGG" id="toy:FO059_01990"/>
<dbReference type="Gene3D" id="3.90.120.10">
    <property type="entry name" value="DNA Methylase, subunit A, domain 2"/>
    <property type="match status" value="1"/>
</dbReference>